<comment type="caution">
    <text evidence="1">The sequence shown here is derived from an EMBL/GenBank/DDBJ whole genome shotgun (WGS) entry which is preliminary data.</text>
</comment>
<organism evidence="1 2">
    <name type="scientific">Brassica carinata</name>
    <name type="common">Ethiopian mustard</name>
    <name type="synonym">Abyssinian cabbage</name>
    <dbReference type="NCBI Taxonomy" id="52824"/>
    <lineage>
        <taxon>Eukaryota</taxon>
        <taxon>Viridiplantae</taxon>
        <taxon>Streptophyta</taxon>
        <taxon>Embryophyta</taxon>
        <taxon>Tracheophyta</taxon>
        <taxon>Spermatophyta</taxon>
        <taxon>Magnoliopsida</taxon>
        <taxon>eudicotyledons</taxon>
        <taxon>Gunneridae</taxon>
        <taxon>Pentapetalae</taxon>
        <taxon>rosids</taxon>
        <taxon>malvids</taxon>
        <taxon>Brassicales</taxon>
        <taxon>Brassicaceae</taxon>
        <taxon>Brassiceae</taxon>
        <taxon>Brassica</taxon>
    </lineage>
</organism>
<name>A0A8X7QBP8_BRACI</name>
<dbReference type="AlphaFoldDB" id="A0A8X7QBP8"/>
<keyword evidence="2" id="KW-1185">Reference proteome</keyword>
<proteinExistence type="predicted"/>
<gene>
    <name evidence="1" type="ORF">Bca52824_061770</name>
</gene>
<evidence type="ECO:0000313" key="1">
    <source>
        <dbReference type="EMBL" id="KAG2267215.1"/>
    </source>
</evidence>
<evidence type="ECO:0000313" key="2">
    <source>
        <dbReference type="Proteomes" id="UP000886595"/>
    </source>
</evidence>
<reference evidence="1 2" key="1">
    <citation type="submission" date="2020-02" db="EMBL/GenBank/DDBJ databases">
        <authorList>
            <person name="Ma Q."/>
            <person name="Huang Y."/>
            <person name="Song X."/>
            <person name="Pei D."/>
        </authorList>
    </citation>
    <scope>NUCLEOTIDE SEQUENCE [LARGE SCALE GENOMIC DNA]</scope>
    <source>
        <strain evidence="1">Sxm20200214</strain>
        <tissue evidence="1">Leaf</tissue>
    </source>
</reference>
<accession>A0A8X7QBP8</accession>
<sequence>MEPHLATRLSEKVLGLKLQQGLLENQSFFTTKAKHHHGFTHKTWTSKQTKGNADQQQQQLESLTSLASFSDTKDLSIRIQTRMKFVGSSTIHVSDYYERLKTLDQYNDF</sequence>
<dbReference type="Proteomes" id="UP000886595">
    <property type="component" value="Unassembled WGS sequence"/>
</dbReference>
<protein>
    <submittedName>
        <fullName evidence="1">Uncharacterized protein</fullName>
    </submittedName>
</protein>
<dbReference type="EMBL" id="JAAMPC010000013">
    <property type="protein sequence ID" value="KAG2267215.1"/>
    <property type="molecule type" value="Genomic_DNA"/>
</dbReference>